<evidence type="ECO:0000313" key="3">
    <source>
        <dbReference type="Proteomes" id="UP001595075"/>
    </source>
</evidence>
<feature type="compositionally biased region" description="Polar residues" evidence="1">
    <location>
        <begin position="422"/>
        <end position="434"/>
    </location>
</feature>
<feature type="compositionally biased region" description="Polar residues" evidence="1">
    <location>
        <begin position="443"/>
        <end position="455"/>
    </location>
</feature>
<feature type="compositionally biased region" description="Polar residues" evidence="1">
    <location>
        <begin position="153"/>
        <end position="164"/>
    </location>
</feature>
<evidence type="ECO:0000313" key="2">
    <source>
        <dbReference type="EMBL" id="KAL2072816.1"/>
    </source>
</evidence>
<feature type="compositionally biased region" description="Basic and acidic residues" evidence="1">
    <location>
        <begin position="48"/>
        <end position="59"/>
    </location>
</feature>
<feature type="region of interest" description="Disordered" evidence="1">
    <location>
        <begin position="230"/>
        <end position="376"/>
    </location>
</feature>
<dbReference type="Proteomes" id="UP001595075">
    <property type="component" value="Unassembled WGS sequence"/>
</dbReference>
<keyword evidence="3" id="KW-1185">Reference proteome</keyword>
<accession>A0ABR4CTR4</accession>
<feature type="region of interest" description="Disordered" evidence="1">
    <location>
        <begin position="48"/>
        <end position="72"/>
    </location>
</feature>
<feature type="compositionally biased region" description="Basic residues" evidence="1">
    <location>
        <begin position="295"/>
        <end position="310"/>
    </location>
</feature>
<feature type="region of interest" description="Disordered" evidence="1">
    <location>
        <begin position="396"/>
        <end position="516"/>
    </location>
</feature>
<dbReference type="EMBL" id="JAZHXI010000004">
    <property type="protein sequence ID" value="KAL2072816.1"/>
    <property type="molecule type" value="Genomic_DNA"/>
</dbReference>
<reference evidence="2 3" key="1">
    <citation type="journal article" date="2024" name="Commun. Biol.">
        <title>Comparative genomic analysis of thermophilic fungi reveals convergent evolutionary adaptations and gene losses.</title>
        <authorList>
            <person name="Steindorff A.S."/>
            <person name="Aguilar-Pontes M.V."/>
            <person name="Robinson A.J."/>
            <person name="Andreopoulos B."/>
            <person name="LaButti K."/>
            <person name="Kuo A."/>
            <person name="Mondo S."/>
            <person name="Riley R."/>
            <person name="Otillar R."/>
            <person name="Haridas S."/>
            <person name="Lipzen A."/>
            <person name="Grimwood J."/>
            <person name="Schmutz J."/>
            <person name="Clum A."/>
            <person name="Reid I.D."/>
            <person name="Moisan M.C."/>
            <person name="Butler G."/>
            <person name="Nguyen T.T.M."/>
            <person name="Dewar K."/>
            <person name="Conant G."/>
            <person name="Drula E."/>
            <person name="Henrissat B."/>
            <person name="Hansel C."/>
            <person name="Singer S."/>
            <person name="Hutchinson M.I."/>
            <person name="de Vries R.P."/>
            <person name="Natvig D.O."/>
            <person name="Powell A.J."/>
            <person name="Tsang A."/>
            <person name="Grigoriev I.V."/>
        </authorList>
    </citation>
    <scope>NUCLEOTIDE SEQUENCE [LARGE SCALE GENOMIC DNA]</scope>
    <source>
        <strain evidence="2 3">CBS 494.80</strain>
    </source>
</reference>
<feature type="compositionally biased region" description="Polar residues" evidence="1">
    <location>
        <begin position="186"/>
        <end position="201"/>
    </location>
</feature>
<comment type="caution">
    <text evidence="2">The sequence shown here is derived from an EMBL/GenBank/DDBJ whole genome shotgun (WGS) entry which is preliminary data.</text>
</comment>
<feature type="region of interest" description="Disordered" evidence="1">
    <location>
        <begin position="146"/>
        <end position="205"/>
    </location>
</feature>
<protein>
    <submittedName>
        <fullName evidence="2">Uncharacterized protein</fullName>
    </submittedName>
</protein>
<evidence type="ECO:0000256" key="1">
    <source>
        <dbReference type="SAM" id="MobiDB-lite"/>
    </source>
</evidence>
<feature type="compositionally biased region" description="Basic and acidic residues" evidence="1">
    <location>
        <begin position="316"/>
        <end position="330"/>
    </location>
</feature>
<feature type="compositionally biased region" description="Basic residues" evidence="1">
    <location>
        <begin position="543"/>
        <end position="555"/>
    </location>
</feature>
<feature type="region of interest" description="Disordered" evidence="1">
    <location>
        <begin position="528"/>
        <end position="555"/>
    </location>
</feature>
<organism evidence="2 3">
    <name type="scientific">Oculimacula yallundae</name>
    <dbReference type="NCBI Taxonomy" id="86028"/>
    <lineage>
        <taxon>Eukaryota</taxon>
        <taxon>Fungi</taxon>
        <taxon>Dikarya</taxon>
        <taxon>Ascomycota</taxon>
        <taxon>Pezizomycotina</taxon>
        <taxon>Leotiomycetes</taxon>
        <taxon>Helotiales</taxon>
        <taxon>Ploettnerulaceae</taxon>
        <taxon>Oculimacula</taxon>
    </lineage>
</organism>
<proteinExistence type="predicted"/>
<sequence length="626" mass="66059">MVAFRGLAWPYKTESTRIDRSDLSVTKPSSPAEIDIPSVQDLVVQLETKEEEAHRRSSVGDRPSTPNFRAHPHRPVILHSRTPSPHTVSKIGTLPKDLLAVREEAGRGLKARSISPELDFKAVPLVFITADGEIVQHPYFLLATPGGSEDIGSETNSSHISQPSGEEEKQPTVDLENLPPLPDSPFTFSQSPRAGTRNLQNRTEEISPLASPLATIQPIAPLSPLNIALASAADPTPTPSEASRPETPLSFYHLDPSSAATFNTSVRDLIQEAPDNPIGGQPPATMNEISDVKSQRSKSSKKSSKKRRALNSRSNNSDHKPNLSGKDHETSMSPEPFANLENLTKLSPRPATPSELSLKMVTAPDTPTFGRRNEFSDMSDISFDGHGSVTEVKDFALQTKATENTEENAEDSCPDCDPPEGESTNALNGQSLPATPSGLPGTNLPSPCLPTSKSLPNGLPATSVLPSAVPAHTMSSDGLPMTNIPPNSIPAGEVSAPGALPDTAIPQPGSENFYVPGSNISRGLAVPADITGKLDPPSLPTPSKKRVALGKGKRKGQKVIRRGRSLILRKSVLSVVIGRQLAGPTSSALKLVGKGVPVDPGALKDAAAVPAAPVPAVPAPTTPLPA</sequence>
<name>A0ABR4CTR4_9HELO</name>
<feature type="compositionally biased region" description="Acidic residues" evidence="1">
    <location>
        <begin position="404"/>
        <end position="420"/>
    </location>
</feature>
<gene>
    <name evidence="2" type="ORF">VTL71DRAFT_12159</name>
</gene>